<dbReference type="Proteomes" id="UP001156905">
    <property type="component" value="Unassembled WGS sequence"/>
</dbReference>
<dbReference type="SUPFAM" id="SSF51556">
    <property type="entry name" value="Metallo-dependent hydrolases"/>
    <property type="match status" value="1"/>
</dbReference>
<accession>A0ABQ6B769</accession>
<dbReference type="RefSeq" id="WP_348522531.1">
    <property type="nucleotide sequence ID" value="NZ_BSOW01000026.1"/>
</dbReference>
<dbReference type="Gene3D" id="2.30.40.10">
    <property type="entry name" value="Urease, subunit C, domain 1"/>
    <property type="match status" value="1"/>
</dbReference>
<evidence type="ECO:0000259" key="1">
    <source>
        <dbReference type="Pfam" id="PF01979"/>
    </source>
</evidence>
<proteinExistence type="predicted"/>
<dbReference type="PANTHER" id="PTHR43135:SF3">
    <property type="entry name" value="ALPHA-D-RIBOSE 1-METHYLPHOSPHONATE 5-TRIPHOSPHATE DIPHOSPHATASE"/>
    <property type="match status" value="1"/>
</dbReference>
<dbReference type="Pfam" id="PF01979">
    <property type="entry name" value="Amidohydro_1"/>
    <property type="match status" value="1"/>
</dbReference>
<dbReference type="InterPro" id="IPR032466">
    <property type="entry name" value="Metal_Hydrolase"/>
</dbReference>
<reference evidence="3" key="1">
    <citation type="journal article" date="2019" name="Int. J. Syst. Evol. Microbiol.">
        <title>The Global Catalogue of Microorganisms (GCM) 10K type strain sequencing project: providing services to taxonomists for standard genome sequencing and annotation.</title>
        <authorList>
            <consortium name="The Broad Institute Genomics Platform"/>
            <consortium name="The Broad Institute Genome Sequencing Center for Infectious Disease"/>
            <person name="Wu L."/>
            <person name="Ma J."/>
        </authorList>
    </citation>
    <scope>NUCLEOTIDE SEQUENCE [LARGE SCALE GENOMIC DNA]</scope>
    <source>
        <strain evidence="3">NBRC 102520</strain>
    </source>
</reference>
<name>A0ABQ6B769_9BRAD</name>
<evidence type="ECO:0000313" key="2">
    <source>
        <dbReference type="EMBL" id="GLR89505.1"/>
    </source>
</evidence>
<organism evidence="2 3">
    <name type="scientific">Bradyrhizobium iriomotense</name>
    <dbReference type="NCBI Taxonomy" id="441950"/>
    <lineage>
        <taxon>Bacteria</taxon>
        <taxon>Pseudomonadati</taxon>
        <taxon>Pseudomonadota</taxon>
        <taxon>Alphaproteobacteria</taxon>
        <taxon>Hyphomicrobiales</taxon>
        <taxon>Nitrobacteraceae</taxon>
        <taxon>Bradyrhizobium</taxon>
    </lineage>
</organism>
<feature type="domain" description="Amidohydrolase-related" evidence="1">
    <location>
        <begin position="53"/>
        <end position="402"/>
    </location>
</feature>
<gene>
    <name evidence="2" type="ORF">GCM10007857_62180</name>
</gene>
<dbReference type="InterPro" id="IPR051781">
    <property type="entry name" value="Metallo-dep_Hydrolase"/>
</dbReference>
<dbReference type="InterPro" id="IPR011059">
    <property type="entry name" value="Metal-dep_hydrolase_composite"/>
</dbReference>
<comment type="caution">
    <text evidence="2">The sequence shown here is derived from an EMBL/GenBank/DDBJ whole genome shotgun (WGS) entry which is preliminary data.</text>
</comment>
<dbReference type="EMBL" id="BSOW01000026">
    <property type="protein sequence ID" value="GLR89505.1"/>
    <property type="molecule type" value="Genomic_DNA"/>
</dbReference>
<protein>
    <submittedName>
        <fullName evidence="2">Peptidase M38</fullName>
    </submittedName>
</protein>
<keyword evidence="3" id="KW-1185">Reference proteome</keyword>
<dbReference type="CDD" id="cd01299">
    <property type="entry name" value="Met_dep_hydrolase_A"/>
    <property type="match status" value="1"/>
</dbReference>
<dbReference type="SUPFAM" id="SSF51338">
    <property type="entry name" value="Composite domain of metallo-dependent hydrolases"/>
    <property type="match status" value="2"/>
</dbReference>
<sequence length="412" mass="44729">MTVVFKNARVFDGTSRQLRDGLSVVVRDEFIREVSPDPVESKGAHVIDCTGKTLLPGLIDAHVHVTANSVDLSAGKQWPSFVYTQSRYIIEGMLDRGFTTVRDGGGADAGLVRAVDEGYIRGPRLIISGAALSQTGGHGDMRSIFRRPDELARETTGSSIARIADGISEVREAARDELRKGAHFIKVMASGGAASVTDPIENLQYSGEELRAIVEEAEAWNTYVMAHAYTPRSIRAVVMAGGRTIEHGNLIDMETAELMREHGTYLVPTLVASDILTQFADRYGFSRQSMRKIAQVRDRGLEGLSISRAAGVKIGFGTDLLGIELHPCQGEEFTLRAKVEETVDTLISATSVNAEMMMMQGKLGVIAPGGYADLLVVEGDPTVDPKVFTHKGENIDVIMKGGEFFKDRLTGR</sequence>
<evidence type="ECO:0000313" key="3">
    <source>
        <dbReference type="Proteomes" id="UP001156905"/>
    </source>
</evidence>
<dbReference type="InterPro" id="IPR057744">
    <property type="entry name" value="OTAase-like"/>
</dbReference>
<dbReference type="PANTHER" id="PTHR43135">
    <property type="entry name" value="ALPHA-D-RIBOSE 1-METHYLPHOSPHONATE 5-TRIPHOSPHATE DIPHOSPHATASE"/>
    <property type="match status" value="1"/>
</dbReference>
<dbReference type="Gene3D" id="3.20.20.140">
    <property type="entry name" value="Metal-dependent hydrolases"/>
    <property type="match status" value="1"/>
</dbReference>
<dbReference type="InterPro" id="IPR006680">
    <property type="entry name" value="Amidohydro-rel"/>
</dbReference>